<organism evidence="1 2">
    <name type="scientific">Obba rivulosa</name>
    <dbReference type="NCBI Taxonomy" id="1052685"/>
    <lineage>
        <taxon>Eukaryota</taxon>
        <taxon>Fungi</taxon>
        <taxon>Dikarya</taxon>
        <taxon>Basidiomycota</taxon>
        <taxon>Agaricomycotina</taxon>
        <taxon>Agaricomycetes</taxon>
        <taxon>Polyporales</taxon>
        <taxon>Gelatoporiaceae</taxon>
        <taxon>Obba</taxon>
    </lineage>
</organism>
<proteinExistence type="predicted"/>
<protein>
    <submittedName>
        <fullName evidence="1">Uncharacterized protein</fullName>
    </submittedName>
</protein>
<evidence type="ECO:0000313" key="2">
    <source>
        <dbReference type="Proteomes" id="UP000250043"/>
    </source>
</evidence>
<evidence type="ECO:0000313" key="1">
    <source>
        <dbReference type="EMBL" id="OCH86641.1"/>
    </source>
</evidence>
<sequence length="175" mass="18828">MHDTCEVWGNSSSCLTGTLVEDPGAQKVEDMWPRGSETAALSTKSGARFTAYLSSCAHAAVVSAMRTRVMRYNVAHPSISPKLPDPPIHRTSAFTCPALHRTTAVILGFQLKQTRGRINNCPRAGRPPSTCTMFSQAASSSEFPLADDGFQLSCPGRKLQMFGGGRYATSRNTSS</sequence>
<gene>
    <name evidence="1" type="ORF">OBBRIDRAFT_213898</name>
</gene>
<name>A0A8E2AL69_9APHY</name>
<dbReference type="AlphaFoldDB" id="A0A8E2AL69"/>
<reference evidence="1 2" key="1">
    <citation type="submission" date="2016-07" db="EMBL/GenBank/DDBJ databases">
        <title>Draft genome of the white-rot fungus Obba rivulosa 3A-2.</title>
        <authorList>
            <consortium name="DOE Joint Genome Institute"/>
            <person name="Miettinen O."/>
            <person name="Riley R."/>
            <person name="Acob R."/>
            <person name="Barry K."/>
            <person name="Cullen D."/>
            <person name="De Vries R."/>
            <person name="Hainaut M."/>
            <person name="Hatakka A."/>
            <person name="Henrissat B."/>
            <person name="Hilden K."/>
            <person name="Kuo R."/>
            <person name="Labutti K."/>
            <person name="Lipzen A."/>
            <person name="Makela M.R."/>
            <person name="Sandor L."/>
            <person name="Spatafora J.W."/>
            <person name="Grigoriev I.V."/>
            <person name="Hibbett D.S."/>
        </authorList>
    </citation>
    <scope>NUCLEOTIDE SEQUENCE [LARGE SCALE GENOMIC DNA]</scope>
    <source>
        <strain evidence="1 2">3A-2</strain>
    </source>
</reference>
<dbReference type="Proteomes" id="UP000250043">
    <property type="component" value="Unassembled WGS sequence"/>
</dbReference>
<keyword evidence="2" id="KW-1185">Reference proteome</keyword>
<accession>A0A8E2AL69</accession>
<dbReference type="EMBL" id="KV722518">
    <property type="protein sequence ID" value="OCH86641.1"/>
    <property type="molecule type" value="Genomic_DNA"/>
</dbReference>